<keyword evidence="2" id="KW-0282">Flagellum</keyword>
<protein>
    <submittedName>
        <fullName evidence="2">Flagellar hook-associated protein 3</fullName>
    </submittedName>
</protein>
<dbReference type="GO" id="GO:0071973">
    <property type="term" value="P:bacterial-type flagellum-dependent cell motility"/>
    <property type="evidence" value="ECO:0007669"/>
    <property type="project" value="InterPro"/>
</dbReference>
<dbReference type="SUPFAM" id="SSF64518">
    <property type="entry name" value="Phase 1 flagellin"/>
    <property type="match status" value="1"/>
</dbReference>
<dbReference type="InterPro" id="IPR001492">
    <property type="entry name" value="Flagellin"/>
</dbReference>
<evidence type="ECO:0000313" key="2">
    <source>
        <dbReference type="EMBL" id="AZU64187.1"/>
    </source>
</evidence>
<evidence type="ECO:0000259" key="1">
    <source>
        <dbReference type="Pfam" id="PF00669"/>
    </source>
</evidence>
<dbReference type="AlphaFoldDB" id="A0A3T0I4F1"/>
<dbReference type="InterPro" id="IPR001029">
    <property type="entry name" value="Flagellin_N"/>
</dbReference>
<organism evidence="2 3">
    <name type="scientific">Neobacillus mesonae</name>
    <dbReference type="NCBI Taxonomy" id="1193713"/>
    <lineage>
        <taxon>Bacteria</taxon>
        <taxon>Bacillati</taxon>
        <taxon>Bacillota</taxon>
        <taxon>Bacilli</taxon>
        <taxon>Bacillales</taxon>
        <taxon>Bacillaceae</taxon>
        <taxon>Neobacillus</taxon>
    </lineage>
</organism>
<dbReference type="EMBL" id="CP022572">
    <property type="protein sequence ID" value="AZU64187.1"/>
    <property type="molecule type" value="Genomic_DNA"/>
</dbReference>
<dbReference type="STRING" id="1193713.GCA_001636315_01845"/>
<dbReference type="Pfam" id="PF00669">
    <property type="entry name" value="Flagellin_N"/>
    <property type="match status" value="1"/>
</dbReference>
<dbReference type="PANTHER" id="PTHR42792:SF1">
    <property type="entry name" value="FLAGELLAR HOOK-ASSOCIATED PROTEIN 3"/>
    <property type="match status" value="1"/>
</dbReference>
<proteinExistence type="predicted"/>
<dbReference type="GO" id="GO:0009424">
    <property type="term" value="C:bacterial-type flagellum hook"/>
    <property type="evidence" value="ECO:0007669"/>
    <property type="project" value="InterPro"/>
</dbReference>
<keyword evidence="3" id="KW-1185">Reference proteome</keyword>
<reference evidence="2 3" key="1">
    <citation type="submission" date="2017-07" db="EMBL/GenBank/DDBJ databases">
        <title>The complete genome sequence of Bacillus mesonae strain H20-5, an efficient strain improving plant abiotic stress resistance.</title>
        <authorList>
            <person name="Kim S.Y."/>
            <person name="Song H."/>
            <person name="Sang M.K."/>
            <person name="Weon H.-Y."/>
            <person name="Song J."/>
        </authorList>
    </citation>
    <scope>NUCLEOTIDE SEQUENCE [LARGE SCALE GENOMIC DNA]</scope>
    <source>
        <strain evidence="2 3">H20-5</strain>
    </source>
</reference>
<dbReference type="NCBIfam" id="TIGR02550">
    <property type="entry name" value="flagell_flgL"/>
    <property type="match status" value="1"/>
</dbReference>
<feature type="domain" description="Flagellin N-terminal" evidence="1">
    <location>
        <begin position="3"/>
        <end position="138"/>
    </location>
</feature>
<evidence type="ECO:0000313" key="3">
    <source>
        <dbReference type="Proteomes" id="UP000282892"/>
    </source>
</evidence>
<dbReference type="PANTHER" id="PTHR42792">
    <property type="entry name" value="FLAGELLIN"/>
    <property type="match status" value="1"/>
</dbReference>
<dbReference type="InterPro" id="IPR013384">
    <property type="entry name" value="Flagell_FlgL"/>
</dbReference>
<name>A0A3T0I4F1_9BACI</name>
<dbReference type="OrthoDB" id="9758307at2"/>
<dbReference type="GO" id="GO:0005198">
    <property type="term" value="F:structural molecule activity"/>
    <property type="evidence" value="ECO:0007669"/>
    <property type="project" value="InterPro"/>
</dbReference>
<dbReference type="KEGG" id="nmk:CHR53_24730"/>
<dbReference type="Proteomes" id="UP000282892">
    <property type="component" value="Chromosome"/>
</dbReference>
<dbReference type="Gene3D" id="1.20.1330.10">
    <property type="entry name" value="f41 fragment of flagellin, N-terminal domain"/>
    <property type="match status" value="1"/>
</dbReference>
<keyword evidence="2" id="KW-0966">Cell projection</keyword>
<gene>
    <name evidence="2" type="primary">flgL</name>
    <name evidence="2" type="ORF">CHR53_24730</name>
</gene>
<accession>A0A3T0I4F1</accession>
<sequence length="292" mass="32009">MRITHQMAAQHFMQNIQRNNTAMEKLQGQISSGKKFEKISDQPSATLQGLTYRTSLSQVEQYQKNAQDGIDWSTAMDGALGNVTDVMHRVRELTVEASSDTINENDRKNIAVEIRSLMQQVGNIANTAYGSGYLFSGTDLNTPPYQNGVLQQTNQIGKEWTIGQGISVNGKVHASAVFGFSVDGKNLFETLEGLAQTLEKGENPGSLLNSIDSQTDNLITQRTVVGTNQNLLELAANKLDQAQFLTKKMLSDTEDTNIAEAFTELTLQETALKAALSAGGRTMQLILTDFLR</sequence>
<dbReference type="RefSeq" id="WP_127488886.1">
    <property type="nucleotide sequence ID" value="NZ_CP022572.1"/>
</dbReference>
<keyword evidence="2" id="KW-0969">Cilium</keyword>